<name>A0A2I0R610_9FLAO</name>
<dbReference type="OrthoDB" id="840060at2"/>
<gene>
    <name evidence="1" type="ORF">CW751_01400</name>
</gene>
<organism evidence="1 2">
    <name type="scientific">Brumimicrobium salinarum</name>
    <dbReference type="NCBI Taxonomy" id="2058658"/>
    <lineage>
        <taxon>Bacteria</taxon>
        <taxon>Pseudomonadati</taxon>
        <taxon>Bacteroidota</taxon>
        <taxon>Flavobacteriia</taxon>
        <taxon>Flavobacteriales</taxon>
        <taxon>Crocinitomicaceae</taxon>
        <taxon>Brumimicrobium</taxon>
    </lineage>
</organism>
<dbReference type="AlphaFoldDB" id="A0A2I0R610"/>
<proteinExistence type="predicted"/>
<comment type="caution">
    <text evidence="1">The sequence shown here is derived from an EMBL/GenBank/DDBJ whole genome shotgun (WGS) entry which is preliminary data.</text>
</comment>
<protein>
    <submittedName>
        <fullName evidence="1">Uncharacterized protein</fullName>
    </submittedName>
</protein>
<evidence type="ECO:0000313" key="1">
    <source>
        <dbReference type="EMBL" id="PKR82021.1"/>
    </source>
</evidence>
<sequence>MVELSKNILTKVSFDRQLFQKELEKSVRWINKSEDLQVFREWCMLEFGHLYPSVLKKVFYKK</sequence>
<reference evidence="1 2" key="1">
    <citation type="submission" date="2017-12" db="EMBL/GenBank/DDBJ databases">
        <title>The draft genome sequence of Brumimicrobium saltpan LHR20.</title>
        <authorList>
            <person name="Do Z.-J."/>
            <person name="Luo H.-R."/>
        </authorList>
    </citation>
    <scope>NUCLEOTIDE SEQUENCE [LARGE SCALE GENOMIC DNA]</scope>
    <source>
        <strain evidence="1 2">LHR20</strain>
    </source>
</reference>
<dbReference type="EMBL" id="PJNI01000001">
    <property type="protein sequence ID" value="PKR82021.1"/>
    <property type="molecule type" value="Genomic_DNA"/>
</dbReference>
<dbReference type="Proteomes" id="UP000236654">
    <property type="component" value="Unassembled WGS sequence"/>
</dbReference>
<dbReference type="RefSeq" id="WP_101333167.1">
    <property type="nucleotide sequence ID" value="NZ_PJNI01000001.1"/>
</dbReference>
<accession>A0A2I0R610</accession>
<evidence type="ECO:0000313" key="2">
    <source>
        <dbReference type="Proteomes" id="UP000236654"/>
    </source>
</evidence>
<keyword evidence="2" id="KW-1185">Reference proteome</keyword>